<feature type="transmembrane region" description="Helical" evidence="9">
    <location>
        <begin position="184"/>
        <end position="217"/>
    </location>
</feature>
<comment type="subcellular location">
    <subcellularLocation>
        <location evidence="1">Membrane</location>
        <topology evidence="1">Multi-pass membrane protein</topology>
    </subcellularLocation>
</comment>
<proteinExistence type="inferred from homology"/>
<evidence type="ECO:0000256" key="9">
    <source>
        <dbReference type="SAM" id="Phobius"/>
    </source>
</evidence>
<comment type="similarity">
    <text evidence="8">Belongs to the G-protein coupled receptor 1 family.</text>
</comment>
<evidence type="ECO:0000256" key="8">
    <source>
        <dbReference type="RuleBase" id="RU000688"/>
    </source>
</evidence>
<feature type="transmembrane region" description="Helical" evidence="9">
    <location>
        <begin position="292"/>
        <end position="316"/>
    </location>
</feature>
<evidence type="ECO:0000256" key="4">
    <source>
        <dbReference type="ARBA" id="ARBA00023040"/>
    </source>
</evidence>
<organism evidence="11 12">
    <name type="scientific">Trichoplax adhaerens</name>
    <name type="common">Trichoplax reptans</name>
    <dbReference type="NCBI Taxonomy" id="10228"/>
    <lineage>
        <taxon>Eukaryota</taxon>
        <taxon>Metazoa</taxon>
        <taxon>Placozoa</taxon>
        <taxon>Uniplacotomia</taxon>
        <taxon>Trichoplacea</taxon>
        <taxon>Trichoplacidae</taxon>
        <taxon>Trichoplax</taxon>
    </lineage>
</organism>
<dbReference type="CDD" id="cd00637">
    <property type="entry name" value="7tm_classA_rhodopsin-like"/>
    <property type="match status" value="1"/>
</dbReference>
<dbReference type="KEGG" id="tad:TRIADDRAFT_56058"/>
<evidence type="ECO:0000256" key="1">
    <source>
        <dbReference type="ARBA" id="ARBA00004141"/>
    </source>
</evidence>
<keyword evidence="2 8" id="KW-0812">Transmembrane</keyword>
<dbReference type="GO" id="GO:0032870">
    <property type="term" value="P:cellular response to hormone stimulus"/>
    <property type="evidence" value="ECO:0000318"/>
    <property type="project" value="GO_Central"/>
</dbReference>
<dbReference type="FunCoup" id="B3RTV2">
    <property type="interactions" value="330"/>
</dbReference>
<dbReference type="HOGENOM" id="CLU_795312_0_0_1"/>
<keyword evidence="7 8" id="KW-0807">Transducer</keyword>
<feature type="transmembrane region" description="Helical" evidence="9">
    <location>
        <begin position="68"/>
        <end position="101"/>
    </location>
</feature>
<evidence type="ECO:0000256" key="6">
    <source>
        <dbReference type="ARBA" id="ARBA00023170"/>
    </source>
</evidence>
<dbReference type="InParanoid" id="B3RTV2"/>
<keyword evidence="4 8" id="KW-0297">G-protein coupled receptor</keyword>
<feature type="transmembrane region" description="Helical" evidence="9">
    <location>
        <begin position="113"/>
        <end position="132"/>
    </location>
</feature>
<feature type="domain" description="G-protein coupled receptors family 1 profile" evidence="10">
    <location>
        <begin position="48"/>
        <end position="316"/>
    </location>
</feature>
<dbReference type="InterPro" id="IPR017452">
    <property type="entry name" value="GPCR_Rhodpsn_7TM"/>
</dbReference>
<reference evidence="11 12" key="1">
    <citation type="journal article" date="2008" name="Nature">
        <title>The Trichoplax genome and the nature of placozoans.</title>
        <authorList>
            <person name="Srivastava M."/>
            <person name="Begovic E."/>
            <person name="Chapman J."/>
            <person name="Putnam N.H."/>
            <person name="Hellsten U."/>
            <person name="Kawashima T."/>
            <person name="Kuo A."/>
            <person name="Mitros T."/>
            <person name="Salamov A."/>
            <person name="Carpenter M.L."/>
            <person name="Signorovitch A.Y."/>
            <person name="Moreno M.A."/>
            <person name="Kamm K."/>
            <person name="Grimwood J."/>
            <person name="Schmutz J."/>
            <person name="Shapiro H."/>
            <person name="Grigoriev I.V."/>
            <person name="Buss L.W."/>
            <person name="Schierwater B."/>
            <person name="Dellaporta S.L."/>
            <person name="Rokhsar D.S."/>
        </authorList>
    </citation>
    <scope>NUCLEOTIDE SEQUENCE [LARGE SCALE GENOMIC DNA]</scope>
    <source>
        <strain evidence="11 12">Grell-BS-1999</strain>
    </source>
</reference>
<dbReference type="STRING" id="10228.B3RTV2"/>
<evidence type="ECO:0000313" key="11">
    <source>
        <dbReference type="EMBL" id="EDV26201.1"/>
    </source>
</evidence>
<dbReference type="CTD" id="6753447"/>
<dbReference type="GO" id="GO:0007186">
    <property type="term" value="P:G protein-coupled receptor signaling pathway"/>
    <property type="evidence" value="ECO:0000318"/>
    <property type="project" value="GO_Central"/>
</dbReference>
<feature type="transmembrane region" description="Helical" evidence="9">
    <location>
        <begin position="256"/>
        <end position="280"/>
    </location>
</feature>
<gene>
    <name evidence="11" type="ORF">TRIADDRAFT_56058</name>
</gene>
<dbReference type="Gene3D" id="1.20.1070.10">
    <property type="entry name" value="Rhodopsin 7-helix transmembrane proteins"/>
    <property type="match status" value="1"/>
</dbReference>
<keyword evidence="3 9" id="KW-1133">Transmembrane helix</keyword>
<evidence type="ECO:0000313" key="12">
    <source>
        <dbReference type="Proteomes" id="UP000009022"/>
    </source>
</evidence>
<evidence type="ECO:0000259" key="10">
    <source>
        <dbReference type="PROSITE" id="PS50262"/>
    </source>
</evidence>
<dbReference type="PROSITE" id="PS50262">
    <property type="entry name" value="G_PROTEIN_RECEP_F1_2"/>
    <property type="match status" value="1"/>
</dbReference>
<name>B3RTV2_TRIAD</name>
<feature type="transmembrane region" description="Helical" evidence="9">
    <location>
        <begin position="33"/>
        <end position="56"/>
    </location>
</feature>
<evidence type="ECO:0000256" key="5">
    <source>
        <dbReference type="ARBA" id="ARBA00023136"/>
    </source>
</evidence>
<dbReference type="SUPFAM" id="SSF81321">
    <property type="entry name" value="Family A G protein-coupled receptor-like"/>
    <property type="match status" value="1"/>
</dbReference>
<keyword evidence="5 9" id="KW-0472">Membrane</keyword>
<dbReference type="GO" id="GO:0004930">
    <property type="term" value="F:G protein-coupled receptor activity"/>
    <property type="evidence" value="ECO:0000318"/>
    <property type="project" value="GO_Central"/>
</dbReference>
<sequence>MTISHHSTFNQTTEGLDNDFNTYNETVFRFLRIAQISFAFPALISLILNVLIIHSIFSSKEWSKSPTYYLIGNMVTCDIMTASLFIAFSIVSCFTISFFSLDVICRALSVGTGISYMASVLSLTIISIDRYLSILKPFLFPSRNKKLSVIKSVIVLIWIISIMGALPFAIVTGAISGTDSTCGIIYRGVISVIYFLLLTLLLYLIPIITMVVLYVKIYHYWIKGIRRRSLAKNTTSNSFQGKFLTQMERKALIKTLVIVTAAFAIMSWPFLVMALALAISGVGIEDVEKKNTFLFVLCTIAVSCSASTSIANPMLLMKFDKNIHRRCINILAQFTNTFFSHNRRKIFVSYKPNLSPNTLSVGKDGLIG</sequence>
<accession>B3RTV2</accession>
<evidence type="ECO:0000256" key="7">
    <source>
        <dbReference type="ARBA" id="ARBA00023224"/>
    </source>
</evidence>
<dbReference type="PRINTS" id="PR00237">
    <property type="entry name" value="GPCRRHODOPSN"/>
</dbReference>
<protein>
    <recommendedName>
        <fullName evidence="10">G-protein coupled receptors family 1 profile domain-containing protein</fullName>
    </recommendedName>
</protein>
<dbReference type="AlphaFoldDB" id="B3RTV2"/>
<dbReference type="Pfam" id="PF00001">
    <property type="entry name" value="7tm_1"/>
    <property type="match status" value="1"/>
</dbReference>
<dbReference type="PhylomeDB" id="B3RTV2"/>
<evidence type="ECO:0000256" key="3">
    <source>
        <dbReference type="ARBA" id="ARBA00022989"/>
    </source>
</evidence>
<evidence type="ECO:0000256" key="2">
    <source>
        <dbReference type="ARBA" id="ARBA00022692"/>
    </source>
</evidence>
<dbReference type="GO" id="GO:0005886">
    <property type="term" value="C:plasma membrane"/>
    <property type="evidence" value="ECO:0000318"/>
    <property type="project" value="GO_Central"/>
</dbReference>
<dbReference type="FunFam" id="1.20.1070.10:FF:000278">
    <property type="entry name" value="Trace amine-associated receptor 1"/>
    <property type="match status" value="1"/>
</dbReference>
<dbReference type="InterPro" id="IPR000276">
    <property type="entry name" value="GPCR_Rhodpsn"/>
</dbReference>
<feature type="transmembrane region" description="Helical" evidence="9">
    <location>
        <begin position="153"/>
        <end position="178"/>
    </location>
</feature>
<dbReference type="EMBL" id="DS985244">
    <property type="protein sequence ID" value="EDV26201.1"/>
    <property type="molecule type" value="Genomic_DNA"/>
</dbReference>
<keyword evidence="6 8" id="KW-0675">Receptor</keyword>
<dbReference type="PROSITE" id="PS00237">
    <property type="entry name" value="G_PROTEIN_RECEP_F1_1"/>
    <property type="match status" value="1"/>
</dbReference>
<dbReference type="OrthoDB" id="5964776at2759"/>
<dbReference type="OMA" id="WIISIMG"/>
<dbReference type="RefSeq" id="XP_002112234.1">
    <property type="nucleotide sequence ID" value="XM_002112198.1"/>
</dbReference>
<dbReference type="GeneID" id="6753447"/>
<dbReference type="PANTHER" id="PTHR45695">
    <property type="entry name" value="LEUCOKININ RECEPTOR-RELATED"/>
    <property type="match status" value="1"/>
</dbReference>
<dbReference type="Proteomes" id="UP000009022">
    <property type="component" value="Unassembled WGS sequence"/>
</dbReference>
<dbReference type="PANTHER" id="PTHR45695:SF9">
    <property type="entry name" value="LEUCOKININ RECEPTOR"/>
    <property type="match status" value="1"/>
</dbReference>
<keyword evidence="12" id="KW-1185">Reference proteome</keyword>
<dbReference type="eggNOG" id="KOG3656">
    <property type="taxonomic scope" value="Eukaryota"/>
</dbReference>